<dbReference type="GO" id="GO:0015297">
    <property type="term" value="F:antiporter activity"/>
    <property type="evidence" value="ECO:0007669"/>
    <property type="project" value="InterPro"/>
</dbReference>
<comment type="caution">
    <text evidence="2">The sequence shown here is derived from an EMBL/GenBank/DDBJ whole genome shotgun (WGS) entry which is preliminary data.</text>
</comment>
<reference evidence="2" key="1">
    <citation type="journal article" date="2020" name="mSystems">
        <title>Genome- and Community-Level Interaction Insights into Carbon Utilization and Element Cycling Functions of Hydrothermarchaeota in Hydrothermal Sediment.</title>
        <authorList>
            <person name="Zhou Z."/>
            <person name="Liu Y."/>
            <person name="Xu W."/>
            <person name="Pan J."/>
            <person name="Luo Z.H."/>
            <person name="Li M."/>
        </authorList>
    </citation>
    <scope>NUCLEOTIDE SEQUENCE [LARGE SCALE GENOMIC DNA]</scope>
    <source>
        <strain evidence="2">SpSt-468</strain>
    </source>
</reference>
<sequence length="160" mass="17468">MIQELFVLIYAALIMGYVAWNIRKGSFVIDPSKLVLVLFGIFLVSVAGLVLLGSGLAEAASIIMKIGAAGVMFAGVIPMVAASVGLMRFGEEYGPNVFYARNHITGVVDTTASLVMIFAGILIYRLDLVAVGFFFFMFIPFVGNALANAYYYNFQRRLEK</sequence>
<feature type="transmembrane region" description="Helical" evidence="1">
    <location>
        <begin position="130"/>
        <end position="152"/>
    </location>
</feature>
<keyword evidence="1" id="KW-1133">Transmembrane helix</keyword>
<protein>
    <submittedName>
        <fullName evidence="2">Uncharacterized protein</fullName>
    </submittedName>
</protein>
<feature type="transmembrane region" description="Helical" evidence="1">
    <location>
        <begin position="106"/>
        <end position="124"/>
    </location>
</feature>
<keyword evidence="1" id="KW-0812">Transmembrane</keyword>
<feature type="transmembrane region" description="Helical" evidence="1">
    <location>
        <begin position="62"/>
        <end position="86"/>
    </location>
</feature>
<dbReference type="InterPro" id="IPR005133">
    <property type="entry name" value="PhaG_MnhG_YufB"/>
</dbReference>
<dbReference type="GO" id="GO:0098662">
    <property type="term" value="P:inorganic cation transmembrane transport"/>
    <property type="evidence" value="ECO:0007669"/>
    <property type="project" value="InterPro"/>
</dbReference>
<dbReference type="Pfam" id="PF03334">
    <property type="entry name" value="PhaG_MnhG_YufB"/>
    <property type="match status" value="1"/>
</dbReference>
<name>A0A7C3FAF9_9CREN</name>
<keyword evidence="1" id="KW-0472">Membrane</keyword>
<feature type="transmembrane region" description="Helical" evidence="1">
    <location>
        <begin position="6"/>
        <end position="22"/>
    </location>
</feature>
<dbReference type="AlphaFoldDB" id="A0A7C3FAF9"/>
<gene>
    <name evidence="2" type="ORF">ENS19_04210</name>
</gene>
<evidence type="ECO:0000256" key="1">
    <source>
        <dbReference type="SAM" id="Phobius"/>
    </source>
</evidence>
<dbReference type="EMBL" id="DSTX01000006">
    <property type="protein sequence ID" value="HFK20467.1"/>
    <property type="molecule type" value="Genomic_DNA"/>
</dbReference>
<proteinExistence type="predicted"/>
<organism evidence="2">
    <name type="scientific">Candidatus Methanomethylicus mesodigestus</name>
    <dbReference type="NCBI Taxonomy" id="1867258"/>
    <lineage>
        <taxon>Archaea</taxon>
        <taxon>Thermoproteota</taxon>
        <taxon>Methanosuratincolia</taxon>
        <taxon>Candidatus Methanomethylicales</taxon>
        <taxon>Candidatus Methanomethylicaceae</taxon>
        <taxon>Candidatus Methanomethylicus</taxon>
    </lineage>
</organism>
<accession>A0A7C3FAF9</accession>
<feature type="transmembrane region" description="Helical" evidence="1">
    <location>
        <begin position="34"/>
        <end position="56"/>
    </location>
</feature>
<evidence type="ECO:0000313" key="2">
    <source>
        <dbReference type="EMBL" id="HFK20467.1"/>
    </source>
</evidence>